<feature type="transmembrane region" description="Helical" evidence="6">
    <location>
        <begin position="44"/>
        <end position="69"/>
    </location>
</feature>
<feature type="transmembrane region" description="Helical" evidence="6">
    <location>
        <begin position="122"/>
        <end position="145"/>
    </location>
</feature>
<feature type="transmembrane region" description="Helical" evidence="6">
    <location>
        <begin position="157"/>
        <end position="176"/>
    </location>
</feature>
<dbReference type="InterPro" id="IPR050833">
    <property type="entry name" value="Poly_Biosynth_Transport"/>
</dbReference>
<keyword evidence="5 6" id="KW-0472">Membrane</keyword>
<feature type="transmembrane region" description="Helical" evidence="6">
    <location>
        <begin position="235"/>
        <end position="259"/>
    </location>
</feature>
<evidence type="ECO:0000256" key="3">
    <source>
        <dbReference type="ARBA" id="ARBA00022692"/>
    </source>
</evidence>
<evidence type="ECO:0000256" key="1">
    <source>
        <dbReference type="ARBA" id="ARBA00004651"/>
    </source>
</evidence>
<reference evidence="7" key="1">
    <citation type="submission" date="2018-06" db="EMBL/GenBank/DDBJ databases">
        <authorList>
            <person name="Zhirakovskaya E."/>
        </authorList>
    </citation>
    <scope>NUCLEOTIDE SEQUENCE</scope>
</reference>
<keyword evidence="4 6" id="KW-1133">Transmembrane helix</keyword>
<feature type="transmembrane region" description="Helical" evidence="6">
    <location>
        <begin position="12"/>
        <end position="32"/>
    </location>
</feature>
<protein>
    <submittedName>
        <fullName evidence="7">Uncharacterized protein</fullName>
    </submittedName>
</protein>
<evidence type="ECO:0000256" key="4">
    <source>
        <dbReference type="ARBA" id="ARBA00022989"/>
    </source>
</evidence>
<keyword evidence="2" id="KW-1003">Cell membrane</keyword>
<gene>
    <name evidence="7" type="ORF">MNBD_ALPHA12-1922</name>
</gene>
<dbReference type="PANTHER" id="PTHR30250:SF11">
    <property type="entry name" value="O-ANTIGEN TRANSPORTER-RELATED"/>
    <property type="match status" value="1"/>
</dbReference>
<comment type="subcellular location">
    <subcellularLocation>
        <location evidence="1">Cell membrane</location>
        <topology evidence="1">Multi-pass membrane protein</topology>
    </subcellularLocation>
</comment>
<organism evidence="7">
    <name type="scientific">hydrothermal vent metagenome</name>
    <dbReference type="NCBI Taxonomy" id="652676"/>
    <lineage>
        <taxon>unclassified sequences</taxon>
        <taxon>metagenomes</taxon>
        <taxon>ecological metagenomes</taxon>
    </lineage>
</organism>
<evidence type="ECO:0000256" key="5">
    <source>
        <dbReference type="ARBA" id="ARBA00023136"/>
    </source>
</evidence>
<feature type="transmembrane region" description="Helical" evidence="6">
    <location>
        <begin position="89"/>
        <end position="110"/>
    </location>
</feature>
<feature type="transmembrane region" description="Helical" evidence="6">
    <location>
        <begin position="402"/>
        <end position="424"/>
    </location>
</feature>
<proteinExistence type="predicted"/>
<feature type="transmembrane region" description="Helical" evidence="6">
    <location>
        <begin position="265"/>
        <end position="291"/>
    </location>
</feature>
<dbReference type="EMBL" id="UOEO01000130">
    <property type="protein sequence ID" value="VAW20086.1"/>
    <property type="molecule type" value="Genomic_DNA"/>
</dbReference>
<dbReference type="PANTHER" id="PTHR30250">
    <property type="entry name" value="PST FAMILY PREDICTED COLANIC ACID TRANSPORTER"/>
    <property type="match status" value="1"/>
</dbReference>
<evidence type="ECO:0000256" key="2">
    <source>
        <dbReference type="ARBA" id="ARBA00022475"/>
    </source>
</evidence>
<dbReference type="AlphaFoldDB" id="A0A3B0UKJ0"/>
<accession>A0A3B0UKJ0</accession>
<name>A0A3B0UKJ0_9ZZZZ</name>
<feature type="transmembrane region" description="Helical" evidence="6">
    <location>
        <begin position="312"/>
        <end position="335"/>
    </location>
</feature>
<keyword evidence="3 6" id="KW-0812">Transmembrane</keyword>
<evidence type="ECO:0000256" key="6">
    <source>
        <dbReference type="SAM" id="Phobius"/>
    </source>
</evidence>
<evidence type="ECO:0000313" key="7">
    <source>
        <dbReference type="EMBL" id="VAW20086.1"/>
    </source>
</evidence>
<feature type="transmembrane region" description="Helical" evidence="6">
    <location>
        <begin position="182"/>
        <end position="206"/>
    </location>
</feature>
<feature type="transmembrane region" description="Helical" evidence="6">
    <location>
        <begin position="374"/>
        <end position="396"/>
    </location>
</feature>
<feature type="transmembrane region" description="Helical" evidence="6">
    <location>
        <begin position="341"/>
        <end position="362"/>
    </location>
</feature>
<dbReference type="GO" id="GO:0005886">
    <property type="term" value="C:plasma membrane"/>
    <property type="evidence" value="ECO:0007669"/>
    <property type="project" value="UniProtKB-SubCell"/>
</dbReference>
<sequence length="451" mass="48416">MSIKSRLFSQSTIIFAVRVFGAAIIVLAQAGIARLWGGAVLGQYLLVIAVVNLVAMFMPLGFHTIGSYFAAEYRAKGRRSLLWRFLLRAYSHVALATIGVLALALVLVFFHGNGLPDIARYWMQAAILAAATAIIFVNGALLVGLKRPFAGFFADGLFRPMLVIAAFVLAAAGGAGEARLGVMLWIFALCYCLVALGHFFFVLAAMKTVPDIYEDLVADDLMPGKSEVARWWRFAMPWVLIAVASGFFFDIDLLLLSGLMERETLAVFGVSARIFSLMAFGISAVYALVLPDIFEQAANGKMAEFHRQLGEANLVATGLSLIMFVGILIGGPLILMLFGPAFAVGAIPLAVLSLVLVVRSVLGPGDLVLSINEKPWASLPAIVLGLGALIVANVVLVPALSLLGAALAALIAFAVWSGVLWLTARQIAQIDVSIFPAIARWRRERKLINAR</sequence>